<keyword evidence="1 3" id="KW-0378">Hydrolase</keyword>
<dbReference type="Proteomes" id="UP000051260">
    <property type="component" value="Unassembled WGS sequence"/>
</dbReference>
<dbReference type="InterPro" id="IPR029058">
    <property type="entry name" value="AB_hydrolase_fold"/>
</dbReference>
<dbReference type="STRING" id="1715692.RUE5091_01749"/>
<dbReference type="InterPro" id="IPR050266">
    <property type="entry name" value="AB_hydrolase_sf"/>
</dbReference>
<evidence type="ECO:0000313" key="3">
    <source>
        <dbReference type="EMBL" id="CUJ97063.1"/>
    </source>
</evidence>
<dbReference type="SUPFAM" id="SSF53474">
    <property type="entry name" value="alpha/beta-Hydrolases"/>
    <property type="match status" value="1"/>
</dbReference>
<dbReference type="EMBL" id="CYUD01000005">
    <property type="protein sequence ID" value="CUJ97063.1"/>
    <property type="molecule type" value="Genomic_DNA"/>
</dbReference>
<evidence type="ECO:0000259" key="2">
    <source>
        <dbReference type="Pfam" id="PF00561"/>
    </source>
</evidence>
<dbReference type="OrthoDB" id="9793083at2"/>
<protein>
    <submittedName>
        <fullName evidence="3">3-oxoadipate enol-lactonase 2</fullName>
        <ecNumber evidence="3">3.1.1.24</ecNumber>
    </submittedName>
</protein>
<dbReference type="GO" id="GO:0016020">
    <property type="term" value="C:membrane"/>
    <property type="evidence" value="ECO:0007669"/>
    <property type="project" value="TreeGrafter"/>
</dbReference>
<evidence type="ECO:0000256" key="1">
    <source>
        <dbReference type="ARBA" id="ARBA00022801"/>
    </source>
</evidence>
<gene>
    <name evidence="3" type="primary">catD_3</name>
    <name evidence="3" type="ORF">RUE5091_01749</name>
</gene>
<dbReference type="AlphaFoldDB" id="A0A0P1IR67"/>
<dbReference type="InterPro" id="IPR000073">
    <property type="entry name" value="AB_hydrolase_1"/>
</dbReference>
<dbReference type="PANTHER" id="PTHR43798">
    <property type="entry name" value="MONOACYLGLYCEROL LIPASE"/>
    <property type="match status" value="1"/>
</dbReference>
<dbReference type="EC" id="3.1.1.24" evidence="3"/>
<dbReference type="RefSeq" id="WP_058281499.1">
    <property type="nucleotide sequence ID" value="NZ_CYUD01000005.1"/>
</dbReference>
<dbReference type="NCBIfam" id="TIGR02427">
    <property type="entry name" value="protocat_pcaD"/>
    <property type="match status" value="1"/>
</dbReference>
<dbReference type="GO" id="GO:0042952">
    <property type="term" value="P:beta-ketoadipate pathway"/>
    <property type="evidence" value="ECO:0007669"/>
    <property type="project" value="InterPro"/>
</dbReference>
<reference evidence="4" key="1">
    <citation type="submission" date="2015-09" db="EMBL/GenBank/DDBJ databases">
        <authorList>
            <person name="Rodrigo-Torres L."/>
            <person name="Arahal D.R."/>
        </authorList>
    </citation>
    <scope>NUCLEOTIDE SEQUENCE [LARGE SCALE GENOMIC DNA]</scope>
    <source>
        <strain evidence="4">CECT 5091</strain>
    </source>
</reference>
<dbReference type="Pfam" id="PF00561">
    <property type="entry name" value="Abhydrolase_1"/>
    <property type="match status" value="1"/>
</dbReference>
<keyword evidence="4" id="KW-1185">Reference proteome</keyword>
<proteinExistence type="predicted"/>
<dbReference type="Gene3D" id="3.40.50.1820">
    <property type="entry name" value="alpha/beta hydrolase"/>
    <property type="match status" value="1"/>
</dbReference>
<evidence type="ECO:0000313" key="4">
    <source>
        <dbReference type="Proteomes" id="UP000051260"/>
    </source>
</evidence>
<dbReference type="GO" id="GO:0047570">
    <property type="term" value="F:3-oxoadipate enol-lactonase activity"/>
    <property type="evidence" value="ECO:0007669"/>
    <property type="project" value="UniProtKB-EC"/>
</dbReference>
<sequence length="262" mass="28344">MRIARLDNTSLHWREDGDPDGYPVVFANSLGTDLRVWDKIVPHLPKNLRLFRFDKRGHGLSSCPPAPYSMADLARDTENLLDQLGVSNCVFVGLSIGGMIGQSLATHRPDLVRALVLSNTAAKLGEAETWQDRINAVRADGIASLAEPILDRWFSAAFRQNTEVAAWRNMLTRTPSEGYIGCCAAIAGTDLRATSAELHLPVLAIGGSEDLASPPELVRSTASLIPGATYKEIKGVGHLPCVEAPEKFATLIGDFIEETLNG</sequence>
<accession>A0A0P1IR67</accession>
<organism evidence="3 4">
    <name type="scientific">Ruegeria denitrificans</name>
    <dbReference type="NCBI Taxonomy" id="1715692"/>
    <lineage>
        <taxon>Bacteria</taxon>
        <taxon>Pseudomonadati</taxon>
        <taxon>Pseudomonadota</taxon>
        <taxon>Alphaproteobacteria</taxon>
        <taxon>Rhodobacterales</taxon>
        <taxon>Roseobacteraceae</taxon>
        <taxon>Ruegeria</taxon>
    </lineage>
</organism>
<dbReference type="PANTHER" id="PTHR43798:SF31">
    <property type="entry name" value="AB HYDROLASE SUPERFAMILY PROTEIN YCLE"/>
    <property type="match status" value="1"/>
</dbReference>
<dbReference type="InterPro" id="IPR026968">
    <property type="entry name" value="PcaD/CatD"/>
</dbReference>
<dbReference type="PRINTS" id="PR00111">
    <property type="entry name" value="ABHYDROLASE"/>
</dbReference>
<feature type="domain" description="AB hydrolase-1" evidence="2">
    <location>
        <begin position="22"/>
        <end position="245"/>
    </location>
</feature>
<name>A0A0P1IR67_9RHOB</name>